<dbReference type="SUPFAM" id="SSF53187">
    <property type="entry name" value="Zn-dependent exopeptidases"/>
    <property type="match status" value="1"/>
</dbReference>
<dbReference type="NCBIfam" id="TIGR01891">
    <property type="entry name" value="amidohydrolases"/>
    <property type="match status" value="1"/>
</dbReference>
<dbReference type="PANTHER" id="PTHR11014:SF63">
    <property type="entry name" value="METALLOPEPTIDASE, PUTATIVE (AFU_ORTHOLOGUE AFUA_6G09600)-RELATED"/>
    <property type="match status" value="1"/>
</dbReference>
<gene>
    <name evidence="4" type="ORF">SPIRO4BDMA_40053</name>
</gene>
<keyword evidence="2" id="KW-0479">Metal-binding</keyword>
<name>A0A3P3XMJ6_9SPIR</name>
<reference evidence="4" key="1">
    <citation type="submission" date="2017-02" db="EMBL/GenBank/DDBJ databases">
        <authorList>
            <person name="Regsiter A."/>
            <person name="William W."/>
        </authorList>
    </citation>
    <scope>NUCLEOTIDE SEQUENCE</scope>
    <source>
        <strain evidence="4">BdmA 4</strain>
    </source>
</reference>
<dbReference type="Gene3D" id="3.40.630.10">
    <property type="entry name" value="Zn peptidases"/>
    <property type="match status" value="1"/>
</dbReference>
<keyword evidence="2" id="KW-0464">Manganese</keyword>
<organism evidence="4">
    <name type="scientific">uncultured spirochete</name>
    <dbReference type="NCBI Taxonomy" id="156406"/>
    <lineage>
        <taxon>Bacteria</taxon>
        <taxon>Pseudomonadati</taxon>
        <taxon>Spirochaetota</taxon>
        <taxon>Spirochaetia</taxon>
        <taxon>Spirochaetales</taxon>
        <taxon>environmental samples</taxon>
    </lineage>
</organism>
<feature type="domain" description="Peptidase M20 dimerisation" evidence="3">
    <location>
        <begin position="192"/>
        <end position="284"/>
    </location>
</feature>
<dbReference type="GO" id="GO:0019877">
    <property type="term" value="P:diaminopimelate biosynthetic process"/>
    <property type="evidence" value="ECO:0007669"/>
    <property type="project" value="UniProtKB-ARBA"/>
</dbReference>
<protein>
    <submittedName>
        <fullName evidence="4">Peptidase M20</fullName>
    </submittedName>
</protein>
<evidence type="ECO:0000259" key="3">
    <source>
        <dbReference type="Pfam" id="PF07687"/>
    </source>
</evidence>
<comment type="cofactor">
    <cofactor evidence="2">
        <name>Mn(2+)</name>
        <dbReference type="ChEBI" id="CHEBI:29035"/>
    </cofactor>
    <text evidence="2">The Mn(2+) ion enhances activity.</text>
</comment>
<proteinExistence type="predicted"/>
<dbReference type="InterPro" id="IPR036264">
    <property type="entry name" value="Bact_exopeptidase_dim_dom"/>
</dbReference>
<dbReference type="SUPFAM" id="SSF55031">
    <property type="entry name" value="Bacterial exopeptidase dimerisation domain"/>
    <property type="match status" value="1"/>
</dbReference>
<feature type="binding site" evidence="2">
    <location>
        <position position="104"/>
    </location>
    <ligand>
        <name>Mn(2+)</name>
        <dbReference type="ChEBI" id="CHEBI:29035"/>
        <label>2</label>
    </ligand>
</feature>
<dbReference type="InterPro" id="IPR002933">
    <property type="entry name" value="Peptidase_M20"/>
</dbReference>
<dbReference type="InterPro" id="IPR017439">
    <property type="entry name" value="Amidohydrolase"/>
</dbReference>
<evidence type="ECO:0000256" key="1">
    <source>
        <dbReference type="ARBA" id="ARBA00022801"/>
    </source>
</evidence>
<dbReference type="PANTHER" id="PTHR11014">
    <property type="entry name" value="PEPTIDASE M20 FAMILY MEMBER"/>
    <property type="match status" value="1"/>
</dbReference>
<feature type="binding site" evidence="2">
    <location>
        <position position="166"/>
    </location>
    <ligand>
        <name>Mn(2+)</name>
        <dbReference type="ChEBI" id="CHEBI:29035"/>
        <label>2</label>
    </ligand>
</feature>
<dbReference type="FunFam" id="3.30.70.360:FF:000001">
    <property type="entry name" value="N-acetyldiaminopimelate deacetylase"/>
    <property type="match status" value="1"/>
</dbReference>
<dbReference type="Pfam" id="PF01546">
    <property type="entry name" value="Peptidase_M20"/>
    <property type="match status" value="1"/>
</dbReference>
<dbReference type="Gene3D" id="3.30.70.360">
    <property type="match status" value="1"/>
</dbReference>
<feature type="binding site" evidence="2">
    <location>
        <position position="366"/>
    </location>
    <ligand>
        <name>Mn(2+)</name>
        <dbReference type="ChEBI" id="CHEBI:29035"/>
        <label>2</label>
    </ligand>
</feature>
<dbReference type="Pfam" id="PF07687">
    <property type="entry name" value="M20_dimer"/>
    <property type="match status" value="1"/>
</dbReference>
<dbReference type="GO" id="GO:0050118">
    <property type="term" value="F:N-acetyldiaminopimelate deacetylase activity"/>
    <property type="evidence" value="ECO:0007669"/>
    <property type="project" value="UniProtKB-ARBA"/>
</dbReference>
<feature type="binding site" evidence="2">
    <location>
        <position position="106"/>
    </location>
    <ligand>
        <name>Mn(2+)</name>
        <dbReference type="ChEBI" id="CHEBI:29035"/>
        <label>2</label>
    </ligand>
</feature>
<keyword evidence="1" id="KW-0378">Hydrolase</keyword>
<evidence type="ECO:0000313" key="4">
    <source>
        <dbReference type="EMBL" id="SLM17484.1"/>
    </source>
</evidence>
<feature type="binding site" evidence="2">
    <location>
        <position position="140"/>
    </location>
    <ligand>
        <name>Mn(2+)</name>
        <dbReference type="ChEBI" id="CHEBI:29035"/>
        <label>2</label>
    </ligand>
</feature>
<dbReference type="CDD" id="cd03886">
    <property type="entry name" value="M20_Acy1"/>
    <property type="match status" value="1"/>
</dbReference>
<accession>A0A3P3XMJ6</accession>
<dbReference type="PIRSF" id="PIRSF005962">
    <property type="entry name" value="Pept_M20D_amidohydro"/>
    <property type="match status" value="1"/>
</dbReference>
<dbReference type="InterPro" id="IPR011650">
    <property type="entry name" value="Peptidase_M20_dimer"/>
</dbReference>
<sequence>MSDVLNTIFPEARALEHWLVDIRRALHRIPEPGNEEHETSSAVRAKLDELHIPYTQIGTAVVGLLEGERPGRCVALRADMDALPIEEPADRPYASLHHGYMHACGHDAHMTVALGVAKLLSAHRHGFAGSVKFLFQPAEETTGGARPMIDAGCLENPHVDFVLGLHVAPELPVGHIEVKSGPFYGASDNLGIIIKGKSSHAAYPEKGIDAIVASASVIQALQTVVSRSISALDSAVITIGKIQGGTRNNIIADEVTLTGTIRTLSEEVRHSICSKVIDVCTQTASAFGASCEVHIRPSYPVLVNEEKATELVRDTAVQLLGESNVHLRQKPTLGVEDFAYYLQERPGTFWHLGCRRQENRSPSPLHSPDFDIDEACLPVGVAVQAASALRYLQAEP</sequence>
<dbReference type="EMBL" id="FWDO01000004">
    <property type="protein sequence ID" value="SLM17484.1"/>
    <property type="molecule type" value="Genomic_DNA"/>
</dbReference>
<evidence type="ECO:0000256" key="2">
    <source>
        <dbReference type="PIRSR" id="PIRSR005962-1"/>
    </source>
</evidence>
<dbReference type="AlphaFoldDB" id="A0A3P3XMJ6"/>
<dbReference type="GO" id="GO:0046872">
    <property type="term" value="F:metal ion binding"/>
    <property type="evidence" value="ECO:0007669"/>
    <property type="project" value="UniProtKB-KW"/>
</dbReference>